<dbReference type="CDD" id="cd15571">
    <property type="entry name" value="ePHD"/>
    <property type="match status" value="1"/>
</dbReference>
<evidence type="ECO:0000259" key="10">
    <source>
        <dbReference type="PROSITE" id="PS51293"/>
    </source>
</evidence>
<feature type="compositionally biased region" description="Polar residues" evidence="6">
    <location>
        <begin position="1692"/>
        <end position="1708"/>
    </location>
</feature>
<feature type="compositionally biased region" description="Pro residues" evidence="6">
    <location>
        <begin position="1502"/>
        <end position="1511"/>
    </location>
</feature>
<dbReference type="InterPro" id="IPR017884">
    <property type="entry name" value="SANT_dom"/>
</dbReference>
<feature type="domain" description="BAH" evidence="8">
    <location>
        <begin position="192"/>
        <end position="311"/>
    </location>
</feature>
<evidence type="ECO:0000259" key="8">
    <source>
        <dbReference type="PROSITE" id="PS51038"/>
    </source>
</evidence>
<feature type="compositionally biased region" description="Polar residues" evidence="6">
    <location>
        <begin position="140"/>
        <end position="151"/>
    </location>
</feature>
<evidence type="ECO:0000256" key="1">
    <source>
        <dbReference type="ARBA" id="ARBA00022723"/>
    </source>
</evidence>
<feature type="compositionally biased region" description="Basic and acidic residues" evidence="6">
    <location>
        <begin position="1081"/>
        <end position="1095"/>
    </location>
</feature>
<feature type="compositionally biased region" description="Basic and acidic residues" evidence="6">
    <location>
        <begin position="152"/>
        <end position="161"/>
    </location>
</feature>
<evidence type="ECO:0000259" key="7">
    <source>
        <dbReference type="PROSITE" id="PS50016"/>
    </source>
</evidence>
<reference evidence="12 13" key="1">
    <citation type="submission" date="2023-08" db="EMBL/GenBank/DDBJ databases">
        <authorList>
            <person name="Palmer J.M."/>
        </authorList>
    </citation>
    <scope>NUCLEOTIDE SEQUENCE [LARGE SCALE GENOMIC DNA]</scope>
    <source>
        <strain evidence="12 13">TWF481</strain>
    </source>
</reference>
<gene>
    <name evidence="12" type="primary">SNT2</name>
    <name evidence="12" type="ORF">TWF481_004881</name>
</gene>
<dbReference type="InterPro" id="IPR000949">
    <property type="entry name" value="ELM2_dom"/>
</dbReference>
<feature type="compositionally biased region" description="Low complexity" evidence="6">
    <location>
        <begin position="438"/>
        <end position="449"/>
    </location>
</feature>
<dbReference type="PROSITE" id="PS50016">
    <property type="entry name" value="ZF_PHD_2"/>
    <property type="match status" value="1"/>
</dbReference>
<comment type="caution">
    <text evidence="12">The sequence shown here is derived from an EMBL/GenBank/DDBJ whole genome shotgun (WGS) entry which is preliminary data.</text>
</comment>
<feature type="compositionally biased region" description="Pro residues" evidence="6">
    <location>
        <begin position="1539"/>
        <end position="1559"/>
    </location>
</feature>
<dbReference type="CDD" id="cd15497">
    <property type="entry name" value="PHD1_Snt2p_like"/>
    <property type="match status" value="1"/>
</dbReference>
<dbReference type="InterPro" id="IPR011011">
    <property type="entry name" value="Znf_FYVE_PHD"/>
</dbReference>
<feature type="compositionally biased region" description="Basic and acidic residues" evidence="6">
    <location>
        <begin position="1046"/>
        <end position="1070"/>
    </location>
</feature>
<keyword evidence="2 5" id="KW-0863">Zinc-finger</keyword>
<evidence type="ECO:0000259" key="9">
    <source>
        <dbReference type="PROSITE" id="PS51156"/>
    </source>
</evidence>
<feature type="compositionally biased region" description="Pro residues" evidence="6">
    <location>
        <begin position="1446"/>
        <end position="1465"/>
    </location>
</feature>
<dbReference type="PANTHER" id="PTHR47672:SF1">
    <property type="entry name" value="E3 UBIQUITIN-PROTEIN LIGASE SNT2"/>
    <property type="match status" value="1"/>
</dbReference>
<feature type="region of interest" description="Disordered" evidence="6">
    <location>
        <begin position="572"/>
        <end position="596"/>
    </location>
</feature>
<dbReference type="SMART" id="SM00439">
    <property type="entry name" value="BAH"/>
    <property type="match status" value="1"/>
</dbReference>
<feature type="region of interest" description="Disordered" evidence="6">
    <location>
        <begin position="1651"/>
        <end position="1758"/>
    </location>
</feature>
<dbReference type="InterPro" id="IPR001965">
    <property type="entry name" value="Znf_PHD"/>
</dbReference>
<dbReference type="PANTHER" id="PTHR47672">
    <property type="entry name" value="E3 UBIQUITIN-PROTEIN LIGASE SNT2"/>
    <property type="match status" value="1"/>
</dbReference>
<sequence>MASSTAAPSPYGTRSRQRSTAQRINYAEDKDNDMDFEYTNSPITSNTRSTNTSAQNAPDLAPSNATITAIGVSTRSGGASAASSSSRRSSTIANHSQPVSAPAPAPAPPPPPATNATANSRKRKSTAAPPPVSTSTSTPMTNGTSTRPSARQQDRARERQKMREALTHQMTFEKYGGAFLSKGGYLEADDGQRLSVHDHIYLISEPPGEPYYIGRIMKFGHVGGKANGPVDSITVNWYYRPKDIGSRKTADSRLLFATMHSDGCPLSSIRGKCNILHRSEIDDLEAFKRHKDNFYYERLYDRYLQRYLDIVPVSQVRNVPDKVKEVLNKLWRFVLIEQGKSALLTAEMRSCKKCRDFCANDNSVVCAMCEESFHFQCVNPPLTKKPQRGFGWSCAPCSRAHERKLDARNATVPILDSHHTEDEVFDEEEEEPHNQNSGTTTGNGANTPATPRPWDLDPAAQKHVMETIEQWPYRYLGINCKPEEVLELDDRIFPRGGMSIGQKHQANVVPWYGRPVQLIPPAEEKTKDGRQKNKAKKARKDAEEIKAASARPPWVQEMPDGYVERGCSDETSQPLFIMPDDDEEERGTERTSTRRMSRVRPIGHDLEDLVDEFMLKAEPLAKGCGVAKNATNFLDKASQLLYANNFDVKTSLEQLKQNDKKTLKEPDLKPDEVKRFEEGVKKFGSELHTITRHVKTKKHWEIVRHYYMWKKTPRGQDIWGNYEGRKAKKEAKMRDKADAAAAAKLVDDVADADDDSAFDDEKAMSRHKQFQCKFCGTQKSVQWRRAPGVTPGETISPKTNKKDAEKYTFIPALCRRCGELWRRYAVAWEDPTDVVRKSNQSGQRNARRKIDDELIRELQAADEDAQEVEDLLRTQGCYPSSAPVVVEKEPVIAVTPTASEPPKKKTKTTDGQEPAAAPVPPSTKDTTPVAPASKKKKQPPPPPPPPPEPPKPKLLPCAVCDLIEPVGSEHLVCRDCKLTVHRTCYGVGVVRSANKWVCDMCTNDKNPLVSTEYVCVLCPVRGEGEAEEEQARLRAAERPYPNSSRSAKDKEAREKEKERQKELEKEKAAAETDSGSPPTASEKEEKKRDVVDKTRPANPRQPLKRTVGNNWVHVRCAVWTPEIRFGDWKTLSPAEGIGTILPQKFQAECALCFDGKTPDKKKGACVQCHYCHAHFHVGCAHKAGYRFGFDIQPVKSSRRDTVNIVSIGNETGNMQAMIWCPSHDLKTQYHDMTEVVPGTENKQTALELYLENYKQADLTLTGTVRKAQLVTLSAKASQQTGRRSSLISGGSGHGHRNSISSPVTAHHNEPTSPASSPPESVKRCRKCRIDVSPLWHESKIIMKKEPVARSDLLEVGRSELTNGVHPADHMDTTPDFGGEHSTPPPTEITEHTCHKCHWDELHPPKQSDPPVEKPRSRNPLSISGLIDPPSRRTPPRETPREVPVKNIPPPSLPAPPPPAPPPQPRDVPRDPPYEPAPVPPVPVSVYQQAKLAPTPNHVLPAPIHPPPPPHQPSHTLPAPEQPPAQIYSAPSNHIVNPPQYEPQPPPRPSPYYTPPPHVLPPGSSTMSMSHSLPMRDAHSLPPPVVPIHRSPIIEHPPPVIPVRRPMMEHPPPVIPVRQMLDHPPPVIPVRQSIMEHPPPVIPVRQPMMEHPPPVIPVRQPLEHPPPVRHPPMGKFPPPQTHLPMAAPIAPSPTFNHPSQPPRHTSLSPFSPPVSHLQYHRSPSSGAPVAPQPQSRVFATPEPRPAGASGSPALANLLH</sequence>
<dbReference type="FunFam" id="2.30.30.490:FF:000018">
    <property type="entry name" value="Lid2 complex component snt2"/>
    <property type="match status" value="1"/>
</dbReference>
<name>A0AAV9WMZ6_9PEZI</name>
<dbReference type="PRINTS" id="PR01217">
    <property type="entry name" value="PRICHEXTENSN"/>
</dbReference>
<dbReference type="Pfam" id="PF13831">
    <property type="entry name" value="PHD_2"/>
    <property type="match status" value="1"/>
</dbReference>
<dbReference type="SUPFAM" id="SSF57903">
    <property type="entry name" value="FYVE/PHD zinc finger"/>
    <property type="match status" value="2"/>
</dbReference>
<dbReference type="SUPFAM" id="SSF46689">
    <property type="entry name" value="Homeodomain-like"/>
    <property type="match status" value="1"/>
</dbReference>
<evidence type="ECO:0000256" key="3">
    <source>
        <dbReference type="ARBA" id="ARBA00022833"/>
    </source>
</evidence>
<dbReference type="GO" id="GO:0003682">
    <property type="term" value="F:chromatin binding"/>
    <property type="evidence" value="ECO:0007669"/>
    <property type="project" value="InterPro"/>
</dbReference>
<evidence type="ECO:0000259" key="11">
    <source>
        <dbReference type="PROSITE" id="PS51805"/>
    </source>
</evidence>
<dbReference type="InterPro" id="IPR013083">
    <property type="entry name" value="Znf_RING/FYVE/PHD"/>
</dbReference>
<feature type="domain" description="PHD-type" evidence="7">
    <location>
        <begin position="348"/>
        <end position="400"/>
    </location>
</feature>
<dbReference type="GO" id="GO:0048189">
    <property type="term" value="C:Lid2 complex"/>
    <property type="evidence" value="ECO:0007669"/>
    <property type="project" value="TreeGrafter"/>
</dbReference>
<dbReference type="Proteomes" id="UP001370758">
    <property type="component" value="Unassembled WGS sequence"/>
</dbReference>
<proteinExistence type="predicted"/>
<feature type="compositionally biased region" description="Low complexity" evidence="6">
    <location>
        <begin position="73"/>
        <end position="91"/>
    </location>
</feature>
<dbReference type="Gene3D" id="3.30.40.10">
    <property type="entry name" value="Zinc/RING finger domain, C3HC4 (zinc finger)"/>
    <property type="match status" value="3"/>
</dbReference>
<feature type="compositionally biased region" description="Low complexity" evidence="6">
    <location>
        <begin position="1310"/>
        <end position="1319"/>
    </location>
</feature>
<dbReference type="GO" id="GO:0008270">
    <property type="term" value="F:zinc ion binding"/>
    <property type="evidence" value="ECO:0007669"/>
    <property type="project" value="UniProtKB-KW"/>
</dbReference>
<dbReference type="GO" id="GO:0036205">
    <property type="term" value="P:histone catabolic process"/>
    <property type="evidence" value="ECO:0007669"/>
    <property type="project" value="TreeGrafter"/>
</dbReference>
<feature type="region of interest" description="Disordered" evidence="6">
    <location>
        <begin position="1029"/>
        <end position="1104"/>
    </location>
</feature>
<feature type="domain" description="SANT" evidence="10">
    <location>
        <begin position="671"/>
        <end position="714"/>
    </location>
</feature>
<feature type="compositionally biased region" description="Basic and acidic residues" evidence="6">
    <location>
        <begin position="901"/>
        <end position="910"/>
    </location>
</feature>
<feature type="region of interest" description="Disordered" evidence="6">
    <location>
        <begin position="1273"/>
        <end position="1323"/>
    </location>
</feature>
<dbReference type="Gene3D" id="1.10.10.60">
    <property type="entry name" value="Homeodomain-like"/>
    <property type="match status" value="1"/>
</dbReference>
<feature type="compositionally biased region" description="Pro residues" evidence="6">
    <location>
        <begin position="939"/>
        <end position="950"/>
    </location>
</feature>
<dbReference type="InterPro" id="IPR034732">
    <property type="entry name" value="EPHD"/>
</dbReference>
<evidence type="ECO:0000313" key="12">
    <source>
        <dbReference type="EMBL" id="KAK6510167.1"/>
    </source>
</evidence>
<feature type="region of interest" description="Disordered" evidence="6">
    <location>
        <begin position="1"/>
        <end position="161"/>
    </location>
</feature>
<keyword evidence="13" id="KW-1185">Reference proteome</keyword>
<keyword evidence="3" id="KW-0862">Zinc</keyword>
<feature type="region of interest" description="Disordered" evidence="6">
    <location>
        <begin position="1360"/>
        <end position="1579"/>
    </location>
</feature>
<dbReference type="GO" id="GO:0004842">
    <property type="term" value="F:ubiquitin-protein transferase activity"/>
    <property type="evidence" value="ECO:0007669"/>
    <property type="project" value="TreeGrafter"/>
</dbReference>
<accession>A0AAV9WMZ6</accession>
<feature type="compositionally biased region" description="Pro residues" evidence="6">
    <location>
        <begin position="1662"/>
        <end position="1680"/>
    </location>
</feature>
<dbReference type="PROSITE" id="PS51156">
    <property type="entry name" value="ELM2"/>
    <property type="match status" value="1"/>
</dbReference>
<dbReference type="InterPro" id="IPR019787">
    <property type="entry name" value="Znf_PHD-finger"/>
</dbReference>
<feature type="compositionally biased region" description="Basic and acidic residues" evidence="6">
    <location>
        <begin position="1388"/>
        <end position="1415"/>
    </location>
</feature>
<dbReference type="Pfam" id="PF00628">
    <property type="entry name" value="PHD"/>
    <property type="match status" value="1"/>
</dbReference>
<dbReference type="EMBL" id="JAVHJL010000002">
    <property type="protein sequence ID" value="KAK6510167.1"/>
    <property type="molecule type" value="Genomic_DNA"/>
</dbReference>
<dbReference type="Pfam" id="PF01426">
    <property type="entry name" value="BAH"/>
    <property type="match status" value="1"/>
</dbReference>
<dbReference type="PROSITE" id="PS51805">
    <property type="entry name" value="EPHD"/>
    <property type="match status" value="1"/>
</dbReference>
<protein>
    <submittedName>
        <fullName evidence="12">PHD type zinc finger protein with BAH domain-containing protein</fullName>
    </submittedName>
</protein>
<dbReference type="PROSITE" id="PS51038">
    <property type="entry name" value="BAH"/>
    <property type="match status" value="1"/>
</dbReference>
<feature type="domain" description="ELM2" evidence="9">
    <location>
        <begin position="496"/>
        <end position="659"/>
    </location>
</feature>
<dbReference type="InterPro" id="IPR043151">
    <property type="entry name" value="BAH_sf"/>
</dbReference>
<feature type="compositionally biased region" description="Polar residues" evidence="6">
    <location>
        <begin position="1"/>
        <end position="23"/>
    </location>
</feature>
<dbReference type="InterPro" id="IPR001025">
    <property type="entry name" value="BAH_dom"/>
</dbReference>
<feature type="compositionally biased region" description="Pro residues" evidence="6">
    <location>
        <begin position="101"/>
        <end position="113"/>
    </location>
</feature>
<evidence type="ECO:0000256" key="6">
    <source>
        <dbReference type="SAM" id="MobiDB-lite"/>
    </source>
</evidence>
<evidence type="ECO:0000313" key="13">
    <source>
        <dbReference type="Proteomes" id="UP001370758"/>
    </source>
</evidence>
<evidence type="ECO:0000256" key="4">
    <source>
        <dbReference type="ARBA" id="ARBA00023242"/>
    </source>
</evidence>
<dbReference type="SMART" id="SM00249">
    <property type="entry name" value="PHD"/>
    <property type="match status" value="3"/>
</dbReference>
<dbReference type="Gene3D" id="2.30.30.490">
    <property type="match status" value="1"/>
</dbReference>
<feature type="region of interest" description="Disordered" evidence="6">
    <location>
        <begin position="893"/>
        <end position="950"/>
    </location>
</feature>
<evidence type="ECO:0000256" key="2">
    <source>
        <dbReference type="ARBA" id="ARBA00022771"/>
    </source>
</evidence>
<evidence type="ECO:0000256" key="5">
    <source>
        <dbReference type="PROSITE-ProRule" id="PRU00146"/>
    </source>
</evidence>
<dbReference type="PROSITE" id="PS51293">
    <property type="entry name" value="SANT"/>
    <property type="match status" value="1"/>
</dbReference>
<keyword evidence="4" id="KW-0539">Nucleus</keyword>
<feature type="compositionally biased region" description="Pro residues" evidence="6">
    <location>
        <begin position="1473"/>
        <end position="1482"/>
    </location>
</feature>
<organism evidence="12 13">
    <name type="scientific">Arthrobotrys musiformis</name>
    <dbReference type="NCBI Taxonomy" id="47236"/>
    <lineage>
        <taxon>Eukaryota</taxon>
        <taxon>Fungi</taxon>
        <taxon>Dikarya</taxon>
        <taxon>Ascomycota</taxon>
        <taxon>Pezizomycotina</taxon>
        <taxon>Orbiliomycetes</taxon>
        <taxon>Orbiliales</taxon>
        <taxon>Orbiliaceae</taxon>
        <taxon>Arthrobotrys</taxon>
    </lineage>
</organism>
<feature type="region of interest" description="Disordered" evidence="6">
    <location>
        <begin position="408"/>
        <end position="456"/>
    </location>
</feature>
<dbReference type="InterPro" id="IPR009057">
    <property type="entry name" value="Homeodomain-like_sf"/>
</dbReference>
<feature type="domain" description="PHD-type" evidence="11">
    <location>
        <begin position="1078"/>
        <end position="1212"/>
    </location>
</feature>
<dbReference type="Pfam" id="PF13832">
    <property type="entry name" value="zf-HC5HC2H_2"/>
    <property type="match status" value="1"/>
</dbReference>
<feature type="compositionally biased region" description="Basic and acidic residues" evidence="6">
    <location>
        <begin position="1434"/>
        <end position="1443"/>
    </location>
</feature>
<keyword evidence="1" id="KW-0479">Metal-binding</keyword>
<feature type="compositionally biased region" description="Polar residues" evidence="6">
    <location>
        <begin position="38"/>
        <end position="56"/>
    </location>
</feature>
<feature type="region of interest" description="Disordered" evidence="6">
    <location>
        <begin position="523"/>
        <end position="550"/>
    </location>
</feature>
<dbReference type="InterPro" id="IPR029617">
    <property type="entry name" value="Snt2"/>
</dbReference>